<dbReference type="InterPro" id="IPR006119">
    <property type="entry name" value="Resolv_N"/>
</dbReference>
<dbReference type="EMBL" id="FPAI01000038">
    <property type="protein sequence ID" value="SFT06900.1"/>
    <property type="molecule type" value="Genomic_DNA"/>
</dbReference>
<evidence type="ECO:0000313" key="2">
    <source>
        <dbReference type="EMBL" id="GEM05736.1"/>
    </source>
</evidence>
<evidence type="ECO:0000313" key="5">
    <source>
        <dbReference type="Proteomes" id="UP000321773"/>
    </source>
</evidence>
<organism evidence="3 4">
    <name type="scientific">Halolactibacillus miurensis</name>
    <dbReference type="NCBI Taxonomy" id="306541"/>
    <lineage>
        <taxon>Bacteria</taxon>
        <taxon>Bacillati</taxon>
        <taxon>Bacillota</taxon>
        <taxon>Bacilli</taxon>
        <taxon>Bacillales</taxon>
        <taxon>Bacillaceae</taxon>
        <taxon>Halolactibacillus</taxon>
    </lineage>
</organism>
<dbReference type="PANTHER" id="PTHR30461:SF23">
    <property type="entry name" value="DNA RECOMBINASE-RELATED"/>
    <property type="match status" value="1"/>
</dbReference>
<dbReference type="PANTHER" id="PTHR30461">
    <property type="entry name" value="DNA-INVERTASE FROM LAMBDOID PROPHAGE"/>
    <property type="match status" value="1"/>
</dbReference>
<dbReference type="Proteomes" id="UP000199139">
    <property type="component" value="Unassembled WGS sequence"/>
</dbReference>
<evidence type="ECO:0000313" key="3">
    <source>
        <dbReference type="EMBL" id="SFT06900.1"/>
    </source>
</evidence>
<feature type="domain" description="Resolvase/invertase-type recombinase catalytic" evidence="1">
    <location>
        <begin position="1"/>
        <end position="89"/>
    </location>
</feature>
<dbReference type="PROSITE" id="PS51736">
    <property type="entry name" value="RECOMBINASES_3"/>
    <property type="match status" value="1"/>
</dbReference>
<accession>A0A1I6UZQ6</accession>
<dbReference type="CDD" id="cd00338">
    <property type="entry name" value="Ser_Recombinase"/>
    <property type="match status" value="1"/>
</dbReference>
<evidence type="ECO:0000313" key="4">
    <source>
        <dbReference type="Proteomes" id="UP000199139"/>
    </source>
</evidence>
<reference evidence="3 4" key="1">
    <citation type="submission" date="2016-10" db="EMBL/GenBank/DDBJ databases">
        <authorList>
            <person name="de Groot N.N."/>
        </authorList>
    </citation>
    <scope>NUCLEOTIDE SEQUENCE [LARGE SCALE GENOMIC DNA]</scope>
    <source>
        <strain evidence="3 4">DSM 17074</strain>
    </source>
</reference>
<dbReference type="Pfam" id="PF00239">
    <property type="entry name" value="Resolvase"/>
    <property type="match status" value="1"/>
</dbReference>
<dbReference type="GO" id="GO:0000150">
    <property type="term" value="F:DNA strand exchange activity"/>
    <property type="evidence" value="ECO:0007669"/>
    <property type="project" value="InterPro"/>
</dbReference>
<dbReference type="GO" id="GO:0003677">
    <property type="term" value="F:DNA binding"/>
    <property type="evidence" value="ECO:0007669"/>
    <property type="project" value="InterPro"/>
</dbReference>
<evidence type="ECO:0000259" key="1">
    <source>
        <dbReference type="PROSITE" id="PS51736"/>
    </source>
</evidence>
<name>A0A1I6UZQ6_9BACI</name>
<dbReference type="AlphaFoldDB" id="A0A1I6UZQ6"/>
<dbReference type="RefSeq" id="WP_218161165.1">
    <property type="nucleotide sequence ID" value="NZ_BJWJ01000047.1"/>
</dbReference>
<dbReference type="EMBL" id="BJWJ01000047">
    <property type="protein sequence ID" value="GEM05736.1"/>
    <property type="molecule type" value="Genomic_DNA"/>
</dbReference>
<proteinExistence type="predicted"/>
<dbReference type="InterPro" id="IPR036162">
    <property type="entry name" value="Resolvase-like_N_sf"/>
</dbReference>
<dbReference type="SUPFAM" id="SSF53041">
    <property type="entry name" value="Resolvase-like"/>
    <property type="match status" value="1"/>
</dbReference>
<dbReference type="STRING" id="306541.SAMN05421668_1382"/>
<protein>
    <submittedName>
        <fullName evidence="3">Resolvase, N terminal domain</fullName>
    </submittedName>
</protein>
<reference evidence="2 5" key="2">
    <citation type="submission" date="2019-07" db="EMBL/GenBank/DDBJ databases">
        <title>Whole genome shotgun sequence of Halolactibacillus miurensis NBRC 100873.</title>
        <authorList>
            <person name="Hosoyama A."/>
            <person name="Uohara A."/>
            <person name="Ohji S."/>
            <person name="Ichikawa N."/>
        </authorList>
    </citation>
    <scope>NUCLEOTIDE SEQUENCE [LARGE SCALE GENOMIC DNA]</scope>
    <source>
        <strain evidence="2 5">NBRC 100873</strain>
    </source>
</reference>
<dbReference type="InterPro" id="IPR050639">
    <property type="entry name" value="SSR_resolvase"/>
</dbReference>
<sequence length="100" mass="11266">MLEDCQSHKLEMIITKSINRFGRDTVETLEALQLIKDSGVRVIFEQGNLDTADTNSELMISLVESFAQAENESRSDNIKWGLKQKASSGTSKLFSEVLWL</sequence>
<keyword evidence="5" id="KW-1185">Reference proteome</keyword>
<gene>
    <name evidence="2" type="ORF">HMI01_27240</name>
    <name evidence="3" type="ORF">SAMN05421668_1382</name>
</gene>
<dbReference type="Gene3D" id="3.40.50.1390">
    <property type="entry name" value="Resolvase, N-terminal catalytic domain"/>
    <property type="match status" value="1"/>
</dbReference>
<dbReference type="Proteomes" id="UP000321773">
    <property type="component" value="Unassembled WGS sequence"/>
</dbReference>